<proteinExistence type="predicted"/>
<keyword evidence="3" id="KW-1185">Reference proteome</keyword>
<organism evidence="2 3">
    <name type="scientific">Hymenobacter qilianensis</name>
    <dbReference type="NCBI Taxonomy" id="1385715"/>
    <lineage>
        <taxon>Bacteria</taxon>
        <taxon>Pseudomonadati</taxon>
        <taxon>Bacteroidota</taxon>
        <taxon>Cytophagia</taxon>
        <taxon>Cytophagales</taxon>
        <taxon>Hymenobacteraceae</taxon>
        <taxon>Hymenobacter</taxon>
    </lineage>
</organism>
<dbReference type="Gene3D" id="2.60.120.10">
    <property type="entry name" value="Jelly Rolls"/>
    <property type="match status" value="1"/>
</dbReference>
<dbReference type="InterPro" id="IPR025499">
    <property type="entry name" value="KdgF"/>
</dbReference>
<dbReference type="InterPro" id="IPR013096">
    <property type="entry name" value="Cupin_2"/>
</dbReference>
<dbReference type="InterPro" id="IPR011051">
    <property type="entry name" value="RmlC_Cupin_sf"/>
</dbReference>
<dbReference type="Pfam" id="PF07883">
    <property type="entry name" value="Cupin_2"/>
    <property type="match status" value="1"/>
</dbReference>
<evidence type="ECO:0000259" key="1">
    <source>
        <dbReference type="Pfam" id="PF07883"/>
    </source>
</evidence>
<feature type="domain" description="Cupin type-2" evidence="1">
    <location>
        <begin position="40"/>
        <end position="99"/>
    </location>
</feature>
<dbReference type="Proteomes" id="UP000516093">
    <property type="component" value="Chromosome"/>
</dbReference>
<dbReference type="KEGG" id="hqi:H9L05_15020"/>
<evidence type="ECO:0000313" key="2">
    <source>
        <dbReference type="EMBL" id="QNP51351.1"/>
    </source>
</evidence>
<dbReference type="PIRSF" id="PIRSF029883">
    <property type="entry name" value="KdgF"/>
    <property type="match status" value="1"/>
</dbReference>
<dbReference type="InterPro" id="IPR014710">
    <property type="entry name" value="RmlC-like_jellyroll"/>
</dbReference>
<dbReference type="CDD" id="cd02238">
    <property type="entry name" value="cupin_KdgF"/>
    <property type="match status" value="1"/>
</dbReference>
<sequence>MATTPTSGTFFESDRLPWETVGEGVSRQILTYEPGLMLVRVSFEAGAVGALHHHMHTQMTYVESGVFRCTVGEEERTLRAGDAFYAPSYVWHGVVCEEAGKLVDAFSPMREDFV</sequence>
<dbReference type="AlphaFoldDB" id="A0A7H0GST5"/>
<dbReference type="PANTHER" id="PTHR40112">
    <property type="entry name" value="H2HPP ISOMERASE"/>
    <property type="match status" value="1"/>
</dbReference>
<name>A0A7H0GST5_9BACT</name>
<dbReference type="InterPro" id="IPR052535">
    <property type="entry name" value="Bacilysin_H2HPP_isomerase"/>
</dbReference>
<dbReference type="RefSeq" id="WP_187731640.1">
    <property type="nucleotide sequence ID" value="NZ_BMFN01000003.1"/>
</dbReference>
<gene>
    <name evidence="2" type="ORF">H9L05_15020</name>
</gene>
<reference evidence="2 3" key="1">
    <citation type="submission" date="2020-08" db="EMBL/GenBank/DDBJ databases">
        <title>Genome sequence of Hymenobacter qilianensis JCM 19763T.</title>
        <authorList>
            <person name="Hyun D.-W."/>
            <person name="Bae J.-W."/>
        </authorList>
    </citation>
    <scope>NUCLEOTIDE SEQUENCE [LARGE SCALE GENOMIC DNA]</scope>
    <source>
        <strain evidence="2 3">JCM 19763</strain>
    </source>
</reference>
<dbReference type="PANTHER" id="PTHR40112:SF1">
    <property type="entry name" value="H2HPP ISOMERASE"/>
    <property type="match status" value="1"/>
</dbReference>
<accession>A0A7H0GST5</accession>
<protein>
    <submittedName>
        <fullName evidence="2">Cupin domain-containing protein</fullName>
    </submittedName>
</protein>
<evidence type="ECO:0000313" key="3">
    <source>
        <dbReference type="Proteomes" id="UP000516093"/>
    </source>
</evidence>
<dbReference type="SUPFAM" id="SSF51182">
    <property type="entry name" value="RmlC-like cupins"/>
    <property type="match status" value="1"/>
</dbReference>
<dbReference type="EMBL" id="CP060784">
    <property type="protein sequence ID" value="QNP51351.1"/>
    <property type="molecule type" value="Genomic_DNA"/>
</dbReference>